<dbReference type="RefSeq" id="WP_013157426.1">
    <property type="nucleotide sequence ID" value="NC_014212.1"/>
</dbReference>
<evidence type="ECO:0000313" key="4">
    <source>
        <dbReference type="EMBL" id="ADH62842.1"/>
    </source>
</evidence>
<organism evidence="4 5">
    <name type="scientific">Allomeiothermus silvanus (strain ATCC 700542 / DSM 9946 / NBRC 106475 / NCIMB 13440 / VI-R2)</name>
    <name type="common">Thermus silvanus</name>
    <dbReference type="NCBI Taxonomy" id="526227"/>
    <lineage>
        <taxon>Bacteria</taxon>
        <taxon>Thermotogati</taxon>
        <taxon>Deinococcota</taxon>
        <taxon>Deinococci</taxon>
        <taxon>Thermales</taxon>
        <taxon>Thermaceae</taxon>
        <taxon>Allomeiothermus</taxon>
    </lineage>
</organism>
<dbReference type="SMART" id="SM00448">
    <property type="entry name" value="REC"/>
    <property type="match status" value="1"/>
</dbReference>
<dbReference type="STRING" id="526227.Mesil_0931"/>
<dbReference type="PANTHER" id="PTHR44591">
    <property type="entry name" value="STRESS RESPONSE REGULATOR PROTEIN 1"/>
    <property type="match status" value="1"/>
</dbReference>
<keyword evidence="1 2" id="KW-0597">Phosphoprotein</keyword>
<evidence type="ECO:0000259" key="3">
    <source>
        <dbReference type="PROSITE" id="PS50110"/>
    </source>
</evidence>
<dbReference type="EMBL" id="CP002042">
    <property type="protein sequence ID" value="ADH62842.1"/>
    <property type="molecule type" value="Genomic_DNA"/>
</dbReference>
<dbReference type="Pfam" id="PF00072">
    <property type="entry name" value="Response_reg"/>
    <property type="match status" value="1"/>
</dbReference>
<gene>
    <name evidence="4" type="ordered locus">Mesil_0931</name>
</gene>
<dbReference type="AlphaFoldDB" id="D7BCF7"/>
<dbReference type="SUPFAM" id="SSF52172">
    <property type="entry name" value="CheY-like"/>
    <property type="match status" value="1"/>
</dbReference>
<dbReference type="CDD" id="cd00156">
    <property type="entry name" value="REC"/>
    <property type="match status" value="1"/>
</dbReference>
<dbReference type="GO" id="GO:0000160">
    <property type="term" value="P:phosphorelay signal transduction system"/>
    <property type="evidence" value="ECO:0007669"/>
    <property type="project" value="InterPro"/>
</dbReference>
<dbReference type="PROSITE" id="PS50110">
    <property type="entry name" value="RESPONSE_REGULATORY"/>
    <property type="match status" value="1"/>
</dbReference>
<accession>D7BCF7</accession>
<dbReference type="eggNOG" id="COG0745">
    <property type="taxonomic scope" value="Bacteria"/>
</dbReference>
<name>D7BCF7_ALLS1</name>
<keyword evidence="5" id="KW-1185">Reference proteome</keyword>
<feature type="modified residue" description="4-aspartylphosphate" evidence="2">
    <location>
        <position position="54"/>
    </location>
</feature>
<sequence length="125" mass="13304">MAATLLVVDDEPHMRLLATRILSNAGYQVFQAAHGAEALEVLLQHPEIRLVVTDIAMPVMDGLELLQKLAVRGTPPVVVISARSSQRDEEMALGLGAKAFLAKPFRGEELLRLVAAELHGGGGSG</sequence>
<reference evidence="4 5" key="1">
    <citation type="journal article" date="2010" name="Stand. Genomic Sci.">
        <title>Complete genome sequence of Meiothermus silvanus type strain (VI-R2).</title>
        <authorList>
            <person name="Sikorski J."/>
            <person name="Tindall B.J."/>
            <person name="Lowry S."/>
            <person name="Lucas S."/>
            <person name="Nolan M."/>
            <person name="Copeland A."/>
            <person name="Glavina Del Rio T."/>
            <person name="Tice H."/>
            <person name="Cheng J.F."/>
            <person name="Han C."/>
            <person name="Pitluck S."/>
            <person name="Liolios K."/>
            <person name="Ivanova N."/>
            <person name="Mavromatis K."/>
            <person name="Mikhailova N."/>
            <person name="Pati A."/>
            <person name="Goodwin L."/>
            <person name="Chen A."/>
            <person name="Palaniappan K."/>
            <person name="Land M."/>
            <person name="Hauser L."/>
            <person name="Chang Y.J."/>
            <person name="Jeffries C.D."/>
            <person name="Rohde M."/>
            <person name="Goker M."/>
            <person name="Woyke T."/>
            <person name="Bristow J."/>
            <person name="Eisen J.A."/>
            <person name="Markowitz V."/>
            <person name="Hugenholtz P."/>
            <person name="Kyrpides N.C."/>
            <person name="Klenk H.P."/>
            <person name="Lapidus A."/>
        </authorList>
    </citation>
    <scope>NUCLEOTIDE SEQUENCE [LARGE SCALE GENOMIC DNA]</scope>
    <source>
        <strain evidence="5">ATCC 700542 / DSM 9946 / VI-R2</strain>
    </source>
</reference>
<dbReference type="Gene3D" id="3.40.50.2300">
    <property type="match status" value="1"/>
</dbReference>
<evidence type="ECO:0000256" key="1">
    <source>
        <dbReference type="ARBA" id="ARBA00022553"/>
    </source>
</evidence>
<dbReference type="HOGENOM" id="CLU_000445_69_8_0"/>
<dbReference type="PANTHER" id="PTHR44591:SF3">
    <property type="entry name" value="RESPONSE REGULATORY DOMAIN-CONTAINING PROTEIN"/>
    <property type="match status" value="1"/>
</dbReference>
<feature type="domain" description="Response regulatory" evidence="3">
    <location>
        <begin position="4"/>
        <end position="118"/>
    </location>
</feature>
<dbReference type="Proteomes" id="UP000001916">
    <property type="component" value="Chromosome"/>
</dbReference>
<proteinExistence type="predicted"/>
<protein>
    <submittedName>
        <fullName evidence="4">Response regulator receiver protein</fullName>
    </submittedName>
</protein>
<dbReference type="KEGG" id="msv:Mesil_0931"/>
<evidence type="ECO:0000313" key="5">
    <source>
        <dbReference type="Proteomes" id="UP000001916"/>
    </source>
</evidence>
<dbReference type="InterPro" id="IPR011006">
    <property type="entry name" value="CheY-like_superfamily"/>
</dbReference>
<evidence type="ECO:0000256" key="2">
    <source>
        <dbReference type="PROSITE-ProRule" id="PRU00169"/>
    </source>
</evidence>
<dbReference type="InterPro" id="IPR050595">
    <property type="entry name" value="Bact_response_regulator"/>
</dbReference>
<dbReference type="InterPro" id="IPR001789">
    <property type="entry name" value="Sig_transdc_resp-reg_receiver"/>
</dbReference>